<protein>
    <submittedName>
        <fullName evidence="1">Reverse transcriptase</fullName>
    </submittedName>
</protein>
<keyword evidence="2" id="KW-1185">Reference proteome</keyword>
<dbReference type="AlphaFoldDB" id="A0AAV4PFL7"/>
<organism evidence="1 2">
    <name type="scientific">Caerostris extrusa</name>
    <name type="common">Bark spider</name>
    <name type="synonym">Caerostris bankana</name>
    <dbReference type="NCBI Taxonomy" id="172846"/>
    <lineage>
        <taxon>Eukaryota</taxon>
        <taxon>Metazoa</taxon>
        <taxon>Ecdysozoa</taxon>
        <taxon>Arthropoda</taxon>
        <taxon>Chelicerata</taxon>
        <taxon>Arachnida</taxon>
        <taxon>Araneae</taxon>
        <taxon>Araneomorphae</taxon>
        <taxon>Entelegynae</taxon>
        <taxon>Araneoidea</taxon>
        <taxon>Araneidae</taxon>
        <taxon>Caerostris</taxon>
    </lineage>
</organism>
<dbReference type="GO" id="GO:0003964">
    <property type="term" value="F:RNA-directed DNA polymerase activity"/>
    <property type="evidence" value="ECO:0007669"/>
    <property type="project" value="UniProtKB-KW"/>
</dbReference>
<keyword evidence="1" id="KW-0695">RNA-directed DNA polymerase</keyword>
<dbReference type="Proteomes" id="UP001054945">
    <property type="component" value="Unassembled WGS sequence"/>
</dbReference>
<name>A0AAV4PFL7_CAEEX</name>
<gene>
    <name evidence="1" type="primary">K02A2.6_53</name>
    <name evidence="1" type="ORF">CEXT_565871</name>
</gene>
<comment type="caution">
    <text evidence="1">The sequence shown here is derived from an EMBL/GenBank/DDBJ whole genome shotgun (WGS) entry which is preliminary data.</text>
</comment>
<keyword evidence="1" id="KW-0808">Transferase</keyword>
<keyword evidence="1" id="KW-0548">Nucleotidyltransferase</keyword>
<proteinExistence type="predicted"/>
<evidence type="ECO:0000313" key="2">
    <source>
        <dbReference type="Proteomes" id="UP001054945"/>
    </source>
</evidence>
<evidence type="ECO:0000313" key="1">
    <source>
        <dbReference type="EMBL" id="GIX94760.1"/>
    </source>
</evidence>
<sequence>MKDKRLLKRYLWMNCIKEVVEKLSYDPCQRIGKSRRKKAPLIIVPIITQIAVFKINVDACRTATLSEKNNRYILTAFCIPSTYLHAIPVTDINSVSVTNELLEIFTGIGFL</sequence>
<dbReference type="EMBL" id="BPLR01004426">
    <property type="protein sequence ID" value="GIX94760.1"/>
    <property type="molecule type" value="Genomic_DNA"/>
</dbReference>
<accession>A0AAV4PFL7</accession>
<reference evidence="1 2" key="1">
    <citation type="submission" date="2021-06" db="EMBL/GenBank/DDBJ databases">
        <title>Caerostris extrusa draft genome.</title>
        <authorList>
            <person name="Kono N."/>
            <person name="Arakawa K."/>
        </authorList>
    </citation>
    <scope>NUCLEOTIDE SEQUENCE [LARGE SCALE GENOMIC DNA]</scope>
</reference>